<keyword evidence="10" id="KW-1185">Reference proteome</keyword>
<dbReference type="PRINTS" id="PR00862">
    <property type="entry name" value="PROLIGOPTASE"/>
</dbReference>
<dbReference type="OMA" id="PEQSQFG"/>
<evidence type="ECO:0000313" key="9">
    <source>
        <dbReference type="EMBL" id="EFC45886.1"/>
    </source>
</evidence>
<dbReference type="InterPro" id="IPR002470">
    <property type="entry name" value="Peptidase_S9A"/>
</dbReference>
<dbReference type="Proteomes" id="UP000006671">
    <property type="component" value="Unassembled WGS sequence"/>
</dbReference>
<sequence>MNPSVIAERIDRTTSIHGLELHDPYFWLREKTNPKVKEFLESENEFCTQKMNHTENLQDVLFNEIKNRIKQTDESVPYRYKNYMYYSKTEDGKQYSIYCRKPAAGGEEEILLDQNQLVEELKVPFLTIGIFKVSPCEQFLAYSIDVDGSEYYDLYIKDLRCGKLLKNKIDRSQKSGRSLEFSSDSKTIVFTTYDHTHRPYRVYRANIDIDTLVDERSQCEEILVDNCELLFTDEDEKYFVSVRKSLSGQYLFIESSSNITSEYHYLKSEDLKTGTFKLFGNRPRREGVEFSVSHQGDYFYIIHNEGENVNFKVVRTPISNPDFDSAEDFVPYNEKFYCEYLISFSSKIALFGRADGVPKLVILDPSKQSPPKVCFFSIREVVFPEPSYDLSVSHNREYETSLVRIEYSSFLTPPTVYDYDMENNEFIVLKQDEVLGGFDKNQYKQEKIVAKSRDGKTEIPISLVYKKKAGDESIVLDGTNPLLLYAYGSYGSCMDAYFSYSVISLLDRGMIYAIPAIRGGAENGRKWYKDGKLLNKKNTFFDFIDSASHLIESGYTNKDRMCIYGGSAGGLLIGAVVNERPDLFKAAILQVPFVDVINTMLDETLPLTVTEFDEWGNPKDKTYFDYMYSYSPYDNIDRDENVDKQYPAILIDHAFNDTRVNYWEGAKYVASMRHFFATKKNNQKTNLILMKTNMDQGHGGSSGRYSRYKEIAFRYAFIIDQLIGNSQ</sequence>
<dbReference type="KEGG" id="ngr:NAEGRDRAFT_38762"/>
<dbReference type="OrthoDB" id="248387at2759"/>
<dbReference type="GeneID" id="8858998"/>
<dbReference type="MEROPS" id="S09.010"/>
<keyword evidence="2 6" id="KW-0645">Protease</keyword>
<comment type="function">
    <text evidence="5">Serine peptidase whose precise substrate specificity remains unclear. Does not cleave peptides after a arginine or lysine residue. Regulates trans-Golgi network morphology and sorting by regulating the membrane binding of the AP-1 complex. May play a role in the regulation of synaptic vesicle exocytosis.</text>
</comment>
<dbReference type="SUPFAM" id="SSF50993">
    <property type="entry name" value="Peptidase/esterase 'gauge' domain"/>
    <property type="match status" value="1"/>
</dbReference>
<evidence type="ECO:0000256" key="2">
    <source>
        <dbReference type="ARBA" id="ARBA00022670"/>
    </source>
</evidence>
<dbReference type="VEuPathDB" id="AmoebaDB:NAEGRDRAFT_38762"/>
<dbReference type="Pfam" id="PF00326">
    <property type="entry name" value="Peptidase_S9"/>
    <property type="match status" value="1"/>
</dbReference>
<evidence type="ECO:0000256" key="3">
    <source>
        <dbReference type="ARBA" id="ARBA00022801"/>
    </source>
</evidence>
<evidence type="ECO:0000259" key="8">
    <source>
        <dbReference type="Pfam" id="PF02897"/>
    </source>
</evidence>
<keyword evidence="3 6" id="KW-0378">Hydrolase</keyword>
<dbReference type="RefSeq" id="XP_002678630.1">
    <property type="nucleotide sequence ID" value="XM_002678584.1"/>
</dbReference>
<accession>D2VBC8</accession>
<dbReference type="EC" id="3.4.21.-" evidence="6"/>
<dbReference type="InterPro" id="IPR023302">
    <property type="entry name" value="Pept_S9A_N"/>
</dbReference>
<reference evidence="9 10" key="1">
    <citation type="journal article" date="2010" name="Cell">
        <title>The genome of Naegleria gruberi illuminates early eukaryotic versatility.</title>
        <authorList>
            <person name="Fritz-Laylin L.K."/>
            <person name="Prochnik S.E."/>
            <person name="Ginger M.L."/>
            <person name="Dacks J.B."/>
            <person name="Carpenter M.L."/>
            <person name="Field M.C."/>
            <person name="Kuo A."/>
            <person name="Paredez A."/>
            <person name="Chapman J."/>
            <person name="Pham J."/>
            <person name="Shu S."/>
            <person name="Neupane R."/>
            <person name="Cipriano M."/>
            <person name="Mancuso J."/>
            <person name="Tu H."/>
            <person name="Salamov A."/>
            <person name="Lindquist E."/>
            <person name="Shapiro H."/>
            <person name="Lucas S."/>
            <person name="Grigoriev I.V."/>
            <person name="Cande W.Z."/>
            <person name="Fulton C."/>
            <person name="Rokhsar D.S."/>
            <person name="Dawson S.C."/>
        </authorList>
    </citation>
    <scope>NUCLEOTIDE SEQUENCE [LARGE SCALE GENOMIC DNA]</scope>
    <source>
        <strain evidence="9 10">NEG-M</strain>
    </source>
</reference>
<dbReference type="Gene3D" id="2.130.10.120">
    <property type="entry name" value="Prolyl oligopeptidase, N-terminal domain"/>
    <property type="match status" value="1"/>
</dbReference>
<dbReference type="InterPro" id="IPR029058">
    <property type="entry name" value="AB_hydrolase_fold"/>
</dbReference>
<dbReference type="GO" id="GO:0004252">
    <property type="term" value="F:serine-type endopeptidase activity"/>
    <property type="evidence" value="ECO:0007669"/>
    <property type="project" value="UniProtKB-UniRule"/>
</dbReference>
<evidence type="ECO:0000256" key="6">
    <source>
        <dbReference type="RuleBase" id="RU368024"/>
    </source>
</evidence>
<evidence type="ECO:0000256" key="1">
    <source>
        <dbReference type="ARBA" id="ARBA00005228"/>
    </source>
</evidence>
<dbReference type="Gene3D" id="3.40.50.1820">
    <property type="entry name" value="alpha/beta hydrolase"/>
    <property type="match status" value="1"/>
</dbReference>
<dbReference type="SUPFAM" id="SSF53474">
    <property type="entry name" value="alpha/beta-Hydrolases"/>
    <property type="match status" value="1"/>
</dbReference>
<name>D2VBC8_NAEGR</name>
<comment type="similarity">
    <text evidence="1 6">Belongs to the peptidase S9A family.</text>
</comment>
<feature type="domain" description="Peptidase S9A N-terminal" evidence="8">
    <location>
        <begin position="11"/>
        <end position="431"/>
    </location>
</feature>
<evidence type="ECO:0000313" key="10">
    <source>
        <dbReference type="Proteomes" id="UP000006671"/>
    </source>
</evidence>
<proteinExistence type="inferred from homology"/>
<keyword evidence="4 6" id="KW-0720">Serine protease</keyword>
<dbReference type="InterPro" id="IPR001375">
    <property type="entry name" value="Peptidase_S9_cat"/>
</dbReference>
<dbReference type="Pfam" id="PF02897">
    <property type="entry name" value="Peptidase_S9_N"/>
    <property type="match status" value="1"/>
</dbReference>
<dbReference type="PANTHER" id="PTHR11757">
    <property type="entry name" value="PROTEASE FAMILY S9A OLIGOPEPTIDASE"/>
    <property type="match status" value="1"/>
</dbReference>
<dbReference type="InParanoid" id="D2VBC8"/>
<dbReference type="InterPro" id="IPR051543">
    <property type="entry name" value="Serine_Peptidase_S9A"/>
</dbReference>
<dbReference type="EMBL" id="GG738861">
    <property type="protein sequence ID" value="EFC45886.1"/>
    <property type="molecule type" value="Genomic_DNA"/>
</dbReference>
<protein>
    <recommendedName>
        <fullName evidence="6">Prolyl endopeptidase</fullName>
        <ecNumber evidence="6">3.4.21.-</ecNumber>
    </recommendedName>
</protein>
<dbReference type="AlphaFoldDB" id="D2VBC8"/>
<feature type="domain" description="Peptidase S9 prolyl oligopeptidase catalytic" evidence="7">
    <location>
        <begin position="498"/>
        <end position="722"/>
    </location>
</feature>
<evidence type="ECO:0000256" key="4">
    <source>
        <dbReference type="ARBA" id="ARBA00022825"/>
    </source>
</evidence>
<evidence type="ECO:0000259" key="7">
    <source>
        <dbReference type="Pfam" id="PF00326"/>
    </source>
</evidence>
<dbReference type="eggNOG" id="KOG2237">
    <property type="taxonomic scope" value="Eukaryota"/>
</dbReference>
<organism evidence="10">
    <name type="scientific">Naegleria gruberi</name>
    <name type="common">Amoeba</name>
    <dbReference type="NCBI Taxonomy" id="5762"/>
    <lineage>
        <taxon>Eukaryota</taxon>
        <taxon>Discoba</taxon>
        <taxon>Heterolobosea</taxon>
        <taxon>Tetramitia</taxon>
        <taxon>Eutetramitia</taxon>
        <taxon>Vahlkampfiidae</taxon>
        <taxon>Naegleria</taxon>
    </lineage>
</organism>
<evidence type="ECO:0000256" key="5">
    <source>
        <dbReference type="ARBA" id="ARBA00045448"/>
    </source>
</evidence>
<dbReference type="PANTHER" id="PTHR11757:SF19">
    <property type="entry name" value="PROLYL ENDOPEPTIDASE-LIKE"/>
    <property type="match status" value="1"/>
</dbReference>
<dbReference type="GO" id="GO:0006508">
    <property type="term" value="P:proteolysis"/>
    <property type="evidence" value="ECO:0007669"/>
    <property type="project" value="UniProtKB-KW"/>
</dbReference>
<gene>
    <name evidence="9" type="ORF">NAEGRDRAFT_38762</name>
</gene>